<evidence type="ECO:0000256" key="1">
    <source>
        <dbReference type="ARBA" id="ARBA00001946"/>
    </source>
</evidence>
<evidence type="ECO:0000256" key="8">
    <source>
        <dbReference type="ARBA" id="ARBA00022777"/>
    </source>
</evidence>
<accession>A0A6J7H5P8</accession>
<dbReference type="PROSITE" id="PS00433">
    <property type="entry name" value="PHOSPHOFRUCTOKINASE"/>
    <property type="match status" value="1"/>
</dbReference>
<dbReference type="GO" id="GO:0006002">
    <property type="term" value="P:fructose 6-phosphate metabolic process"/>
    <property type="evidence" value="ECO:0007669"/>
    <property type="project" value="InterPro"/>
</dbReference>
<evidence type="ECO:0000256" key="9">
    <source>
        <dbReference type="ARBA" id="ARBA00022842"/>
    </source>
</evidence>
<dbReference type="GO" id="GO:0070095">
    <property type="term" value="F:fructose-6-phosphate binding"/>
    <property type="evidence" value="ECO:0007669"/>
    <property type="project" value="TreeGrafter"/>
</dbReference>
<dbReference type="Gene3D" id="3.40.50.450">
    <property type="match status" value="1"/>
</dbReference>
<dbReference type="GO" id="GO:0016208">
    <property type="term" value="F:AMP binding"/>
    <property type="evidence" value="ECO:0007669"/>
    <property type="project" value="TreeGrafter"/>
</dbReference>
<dbReference type="SUPFAM" id="SSF53784">
    <property type="entry name" value="Phosphofructokinase"/>
    <property type="match status" value="1"/>
</dbReference>
<feature type="domain" description="Phosphofructokinase" evidence="11">
    <location>
        <begin position="2"/>
        <end position="302"/>
    </location>
</feature>
<keyword evidence="7" id="KW-0479">Metal-binding</keyword>
<dbReference type="GO" id="GO:0030388">
    <property type="term" value="P:fructose 1,6-bisphosphate metabolic process"/>
    <property type="evidence" value="ECO:0007669"/>
    <property type="project" value="TreeGrafter"/>
</dbReference>
<dbReference type="UniPathway" id="UPA00109">
    <property type="reaction ID" value="UER00182"/>
</dbReference>
<evidence type="ECO:0000256" key="5">
    <source>
        <dbReference type="ARBA" id="ARBA00022490"/>
    </source>
</evidence>
<dbReference type="InterPro" id="IPR015912">
    <property type="entry name" value="Phosphofructokinase_CS"/>
</dbReference>
<evidence type="ECO:0000256" key="2">
    <source>
        <dbReference type="ARBA" id="ARBA00004496"/>
    </source>
</evidence>
<dbReference type="EMBL" id="CAFBMK010000077">
    <property type="protein sequence ID" value="CAB4915122.1"/>
    <property type="molecule type" value="Genomic_DNA"/>
</dbReference>
<evidence type="ECO:0000256" key="6">
    <source>
        <dbReference type="ARBA" id="ARBA00022679"/>
    </source>
</evidence>
<dbReference type="GO" id="GO:0047334">
    <property type="term" value="F:diphosphate-fructose-6-phosphate 1-phosphotransferase activity"/>
    <property type="evidence" value="ECO:0007669"/>
    <property type="project" value="InterPro"/>
</dbReference>
<keyword evidence="6" id="KW-0808">Transferase</keyword>
<dbReference type="GO" id="GO:0003872">
    <property type="term" value="F:6-phosphofructokinase activity"/>
    <property type="evidence" value="ECO:0007669"/>
    <property type="project" value="UniProtKB-EC"/>
</dbReference>
<dbReference type="Pfam" id="PF00365">
    <property type="entry name" value="PFK"/>
    <property type="match status" value="1"/>
</dbReference>
<proteinExistence type="inferred from homology"/>
<protein>
    <recommendedName>
        <fullName evidence="4">6-phosphofructokinase</fullName>
        <ecNumber evidence="4">2.7.1.11</ecNumber>
    </recommendedName>
</protein>
<dbReference type="InterPro" id="IPR035966">
    <property type="entry name" value="PKF_sf"/>
</dbReference>
<dbReference type="FunFam" id="3.40.50.460:FF:000002">
    <property type="entry name" value="ATP-dependent 6-phosphofructokinase"/>
    <property type="match status" value="1"/>
</dbReference>
<dbReference type="AlphaFoldDB" id="A0A6J7H5P8"/>
<dbReference type="PRINTS" id="PR00476">
    <property type="entry name" value="PHFRCTKINASE"/>
</dbReference>
<dbReference type="NCBIfam" id="NF002872">
    <property type="entry name" value="PRK03202.1"/>
    <property type="match status" value="1"/>
</dbReference>
<keyword evidence="9" id="KW-0460">Magnesium</keyword>
<dbReference type="GO" id="GO:0046872">
    <property type="term" value="F:metal ion binding"/>
    <property type="evidence" value="ECO:0007669"/>
    <property type="project" value="UniProtKB-KW"/>
</dbReference>
<dbReference type="InterPro" id="IPR012003">
    <property type="entry name" value="ATP_PFK_prok-type"/>
</dbReference>
<dbReference type="Gene3D" id="3.40.50.460">
    <property type="entry name" value="Phosphofructokinase domain"/>
    <property type="match status" value="1"/>
</dbReference>
<keyword evidence="10" id="KW-0324">Glycolysis</keyword>
<organism evidence="12">
    <name type="scientific">freshwater metagenome</name>
    <dbReference type="NCBI Taxonomy" id="449393"/>
    <lineage>
        <taxon>unclassified sequences</taxon>
        <taxon>metagenomes</taxon>
        <taxon>ecological metagenomes</taxon>
    </lineage>
</organism>
<name>A0A6J7H5P8_9ZZZZ</name>
<keyword evidence="5" id="KW-0963">Cytoplasm</keyword>
<dbReference type="EC" id="2.7.1.11" evidence="4"/>
<comment type="subcellular location">
    <subcellularLocation>
        <location evidence="2">Cytoplasm</location>
    </subcellularLocation>
</comment>
<comment type="cofactor">
    <cofactor evidence="1">
        <name>Mg(2+)</name>
        <dbReference type="ChEBI" id="CHEBI:18420"/>
    </cofactor>
</comment>
<evidence type="ECO:0000313" key="12">
    <source>
        <dbReference type="EMBL" id="CAB4915122.1"/>
    </source>
</evidence>
<keyword evidence="8" id="KW-0418">Kinase</keyword>
<dbReference type="InterPro" id="IPR000023">
    <property type="entry name" value="Phosphofructokinase_dom"/>
</dbReference>
<evidence type="ECO:0000256" key="3">
    <source>
        <dbReference type="ARBA" id="ARBA00004679"/>
    </source>
</evidence>
<dbReference type="GO" id="GO:0005524">
    <property type="term" value="F:ATP binding"/>
    <property type="evidence" value="ECO:0007669"/>
    <property type="project" value="InterPro"/>
</dbReference>
<comment type="pathway">
    <text evidence="3">Carbohydrate degradation; glycolysis; D-glyceraldehyde 3-phosphate and glycerone phosphate from D-glucose: step 3/4.</text>
</comment>
<dbReference type="PANTHER" id="PTHR13697">
    <property type="entry name" value="PHOSPHOFRUCTOKINASE"/>
    <property type="match status" value="1"/>
</dbReference>
<evidence type="ECO:0000259" key="11">
    <source>
        <dbReference type="Pfam" id="PF00365"/>
    </source>
</evidence>
<dbReference type="GO" id="GO:0048029">
    <property type="term" value="F:monosaccharide binding"/>
    <property type="evidence" value="ECO:0007669"/>
    <property type="project" value="TreeGrafter"/>
</dbReference>
<reference evidence="12" key="1">
    <citation type="submission" date="2020-05" db="EMBL/GenBank/DDBJ databases">
        <authorList>
            <person name="Chiriac C."/>
            <person name="Salcher M."/>
            <person name="Ghai R."/>
            <person name="Kavagutti S V."/>
        </authorList>
    </citation>
    <scope>NUCLEOTIDE SEQUENCE</scope>
</reference>
<dbReference type="HAMAP" id="MF_01976">
    <property type="entry name" value="Phosphofructokinase_III"/>
    <property type="match status" value="1"/>
</dbReference>
<dbReference type="InterPro" id="IPR022953">
    <property type="entry name" value="ATP_PFK"/>
</dbReference>
<sequence length="344" mass="36290">MRIGILTAGGDCPGLNAVIRAAGRKLLREGHEPVGLLRGYRGLAHREHRPLDHEALSGLLPLGGTILSTSSYDPFRHDDGPGLVREAMARGDVDAVVAIGGEHTMEITRQLHDELDLPVVGVPKTIDNDIVGTDRTFGFDTAVHVATEAIDRLHSTAQSHDRVMVVEVMGRNAGWIAVTAGIAGGADGVLVPEVDVTVERIAATIRQRHDRGKDFSIIVVSEGARLAFADGRSTKIVANAETDEYGYERLGGIGGALAAELEAATGYETRVVVLGHIQRGGTPTATDRVLATRYGVAAAEAVLAGAFGTMVALRGAEIEPIPLADVVGVKGVDLRLLELAEVFF</sequence>
<evidence type="ECO:0000256" key="7">
    <source>
        <dbReference type="ARBA" id="ARBA00022723"/>
    </source>
</evidence>
<dbReference type="InterPro" id="IPR012829">
    <property type="entry name" value="Phosphofructokinase_III"/>
</dbReference>
<dbReference type="GO" id="GO:0061621">
    <property type="term" value="P:canonical glycolysis"/>
    <property type="evidence" value="ECO:0007669"/>
    <property type="project" value="TreeGrafter"/>
</dbReference>
<dbReference type="PIRSF" id="PIRSF000532">
    <property type="entry name" value="ATP_PFK_prok"/>
    <property type="match status" value="1"/>
</dbReference>
<evidence type="ECO:0000256" key="10">
    <source>
        <dbReference type="ARBA" id="ARBA00023152"/>
    </source>
</evidence>
<dbReference type="GO" id="GO:0005945">
    <property type="term" value="C:6-phosphofructokinase complex"/>
    <property type="evidence" value="ECO:0007669"/>
    <property type="project" value="TreeGrafter"/>
</dbReference>
<evidence type="ECO:0000256" key="4">
    <source>
        <dbReference type="ARBA" id="ARBA00012055"/>
    </source>
</evidence>
<dbReference type="GO" id="GO:0042802">
    <property type="term" value="F:identical protein binding"/>
    <property type="evidence" value="ECO:0007669"/>
    <property type="project" value="TreeGrafter"/>
</dbReference>
<dbReference type="PANTHER" id="PTHR13697:SF52">
    <property type="entry name" value="ATP-DEPENDENT 6-PHOSPHOFRUCTOKINASE 3"/>
    <property type="match status" value="1"/>
</dbReference>
<gene>
    <name evidence="12" type="ORF">UFOPK3564_01515</name>
</gene>